<evidence type="ECO:0000313" key="3">
    <source>
        <dbReference type="Proteomes" id="UP000481033"/>
    </source>
</evidence>
<gene>
    <name evidence="2" type="ORF">DXZ20_35715</name>
</gene>
<name>A0A6M0RY96_9CYAN</name>
<accession>A0A6M0RY96</accession>
<protein>
    <recommendedName>
        <fullName evidence="4">Glycosyltransferase RgtA/B/C/D-like domain-containing protein</fullName>
    </recommendedName>
</protein>
<proteinExistence type="predicted"/>
<comment type="caution">
    <text evidence="2">The sequence shown here is derived from an EMBL/GenBank/DDBJ whole genome shotgun (WGS) entry which is preliminary data.</text>
</comment>
<evidence type="ECO:0000256" key="1">
    <source>
        <dbReference type="SAM" id="Phobius"/>
    </source>
</evidence>
<sequence length="522" mass="59025">MKLLTKLILITFLWLAVINPGTYIGLDTTLRLQMTHSWWKGQEEVLVSSETQPKRRGDIRFGVQGRDNKRYIAYDVGQSLLMLPGDWVGTQLGRLFPSIGETVFRNLAVQFLVFIPLNVAAIIACFWLLRLFQFKQHVAALSSIGWLLSSTVLHYAQIPQQNNQILLFVTIGYASALAGVRFNKLSYVFLSGLCLGLAMLIRTTSIFHALTVFLFLSGCVLYQKRYLSNLFRFSAVWILGLVPFTLLGRFVDYLRYGSVWATSNSEILKQLGTDPMWSGLPKLPANYPFVNPPWIGILDTLFSPARSIFIYDPLFLPCLILTIVIWKKISPYVQLYLLTGLLNLALHILLTSKLVWTGGTAWGARFHVTSVHLLLIPLLALLVQLLLSSRQLKRYLIQGVLVIAIMTQFASVLMQPNLEIYQKKVGFPGTRFDFRLMQRVANIACLVDDSIYKGCIGQNPEKRQYVDNLDHIFMSPFVLSHQAADDNNVALSKLSSIVFVLWLLALATAIGLTFYSGWLYEI</sequence>
<feature type="transmembrane region" description="Helical" evidence="1">
    <location>
        <begin position="497"/>
        <end position="520"/>
    </location>
</feature>
<dbReference type="AlphaFoldDB" id="A0A6M0RY96"/>
<feature type="transmembrane region" description="Helical" evidence="1">
    <location>
        <begin position="207"/>
        <end position="223"/>
    </location>
</feature>
<feature type="transmembrane region" description="Helical" evidence="1">
    <location>
        <begin position="230"/>
        <end position="251"/>
    </location>
</feature>
<evidence type="ECO:0008006" key="4">
    <source>
        <dbReference type="Google" id="ProtNLM"/>
    </source>
</evidence>
<feature type="transmembrane region" description="Helical" evidence="1">
    <location>
        <begin position="395"/>
        <end position="414"/>
    </location>
</feature>
<feature type="transmembrane region" description="Helical" evidence="1">
    <location>
        <begin position="333"/>
        <end position="350"/>
    </location>
</feature>
<keyword evidence="3" id="KW-1185">Reference proteome</keyword>
<keyword evidence="1" id="KW-1133">Transmembrane helix</keyword>
<reference evidence="2 3" key="1">
    <citation type="journal article" date="2020" name="Microb. Ecol.">
        <title>Ecogenomics of the Marine Benthic Filamentous Cyanobacterium Adonisia.</title>
        <authorList>
            <person name="Walter J.M."/>
            <person name="Coutinho F.H."/>
            <person name="Leomil L."/>
            <person name="Hargreaves P.I."/>
            <person name="Campeao M.E."/>
            <person name="Vieira V.V."/>
            <person name="Silva B.S."/>
            <person name="Fistarol G.O."/>
            <person name="Salomon P.S."/>
            <person name="Sawabe T."/>
            <person name="Mino S."/>
            <person name="Hosokawa M."/>
            <person name="Miyashita H."/>
            <person name="Maruyama F."/>
            <person name="van Verk M.C."/>
            <person name="Dutilh B.E."/>
            <person name="Thompson C.C."/>
            <person name="Thompson F.L."/>
        </authorList>
    </citation>
    <scope>NUCLEOTIDE SEQUENCE [LARGE SCALE GENOMIC DNA]</scope>
    <source>
        <strain evidence="2 3">CCMR0081</strain>
    </source>
</reference>
<feature type="transmembrane region" description="Helical" evidence="1">
    <location>
        <begin position="164"/>
        <end position="180"/>
    </location>
</feature>
<feature type="transmembrane region" description="Helical" evidence="1">
    <location>
        <begin position="107"/>
        <end position="129"/>
    </location>
</feature>
<dbReference type="EMBL" id="QXHD01000004">
    <property type="protein sequence ID" value="NEZ60890.1"/>
    <property type="molecule type" value="Genomic_DNA"/>
</dbReference>
<dbReference type="Proteomes" id="UP000481033">
    <property type="component" value="Unassembled WGS sequence"/>
</dbReference>
<keyword evidence="1" id="KW-0812">Transmembrane</keyword>
<feature type="transmembrane region" description="Helical" evidence="1">
    <location>
        <begin position="308"/>
        <end position="326"/>
    </location>
</feature>
<keyword evidence="1" id="KW-0472">Membrane</keyword>
<feature type="transmembrane region" description="Helical" evidence="1">
    <location>
        <begin position="362"/>
        <end position="383"/>
    </location>
</feature>
<evidence type="ECO:0000313" key="2">
    <source>
        <dbReference type="EMBL" id="NEZ60890.1"/>
    </source>
</evidence>
<organism evidence="2 3">
    <name type="scientific">Adonisia turfae CCMR0081</name>
    <dbReference type="NCBI Taxonomy" id="2292702"/>
    <lineage>
        <taxon>Bacteria</taxon>
        <taxon>Bacillati</taxon>
        <taxon>Cyanobacteriota</taxon>
        <taxon>Adonisia</taxon>
        <taxon>Adonisia turfae</taxon>
    </lineage>
</organism>